<dbReference type="InterPro" id="IPR004839">
    <property type="entry name" value="Aminotransferase_I/II_large"/>
</dbReference>
<keyword evidence="2 6" id="KW-0032">Aminotransferase</keyword>
<gene>
    <name evidence="6" type="ORF">TMUPMC115_2260</name>
</gene>
<proteinExistence type="predicted"/>
<protein>
    <submittedName>
        <fullName evidence="6">GntR family transcriptional regulator/aspartate aminotransferase</fullName>
        <ecNumber evidence="6">2.6.1.1</ecNumber>
    </submittedName>
</protein>
<comment type="cofactor">
    <cofactor evidence="1">
        <name>pyridoxal 5'-phosphate</name>
        <dbReference type="ChEBI" id="CHEBI:597326"/>
    </cofactor>
</comment>
<keyword evidence="4" id="KW-0663">Pyridoxal phosphate</keyword>
<dbReference type="Pfam" id="PF00155">
    <property type="entry name" value="Aminotran_1_2"/>
    <property type="match status" value="1"/>
</dbReference>
<dbReference type="InterPro" id="IPR050859">
    <property type="entry name" value="Class-I_PLP-dep_aminotransf"/>
</dbReference>
<evidence type="ECO:0000259" key="5">
    <source>
        <dbReference type="Pfam" id="PF00155"/>
    </source>
</evidence>
<dbReference type="GO" id="GO:0030170">
    <property type="term" value="F:pyridoxal phosphate binding"/>
    <property type="evidence" value="ECO:0007669"/>
    <property type="project" value="InterPro"/>
</dbReference>
<dbReference type="Proteomes" id="UP000029380">
    <property type="component" value="Unassembled WGS sequence"/>
</dbReference>
<dbReference type="GO" id="GO:0004069">
    <property type="term" value="F:L-aspartate:2-oxoglutarate aminotransferase activity"/>
    <property type="evidence" value="ECO:0007669"/>
    <property type="project" value="UniProtKB-EC"/>
</dbReference>
<evidence type="ECO:0000256" key="4">
    <source>
        <dbReference type="ARBA" id="ARBA00022898"/>
    </source>
</evidence>
<keyword evidence="3 6" id="KW-0808">Transferase</keyword>
<evidence type="ECO:0000313" key="6">
    <source>
        <dbReference type="EMBL" id="KFN89859.1"/>
    </source>
</evidence>
<organism evidence="6 7">
    <name type="scientific">Tetragenococcus muriaticus PMC-11-5</name>
    <dbReference type="NCBI Taxonomy" id="1302649"/>
    <lineage>
        <taxon>Bacteria</taxon>
        <taxon>Bacillati</taxon>
        <taxon>Bacillota</taxon>
        <taxon>Bacilli</taxon>
        <taxon>Lactobacillales</taxon>
        <taxon>Enterococcaceae</taxon>
        <taxon>Tetragenococcus</taxon>
    </lineage>
</organism>
<dbReference type="Gene3D" id="3.40.640.10">
    <property type="entry name" value="Type I PLP-dependent aspartate aminotransferase-like (Major domain)"/>
    <property type="match status" value="1"/>
</dbReference>
<dbReference type="EMBL" id="JPVU01000243">
    <property type="protein sequence ID" value="KFN89859.1"/>
    <property type="molecule type" value="Genomic_DNA"/>
</dbReference>
<name>A0A091BYS6_9ENTE</name>
<dbReference type="SUPFAM" id="SSF53383">
    <property type="entry name" value="PLP-dependent transferases"/>
    <property type="match status" value="1"/>
</dbReference>
<dbReference type="InterPro" id="IPR015421">
    <property type="entry name" value="PyrdxlP-dep_Trfase_major"/>
</dbReference>
<evidence type="ECO:0000256" key="1">
    <source>
        <dbReference type="ARBA" id="ARBA00001933"/>
    </source>
</evidence>
<dbReference type="GO" id="GO:1901605">
    <property type="term" value="P:alpha-amino acid metabolic process"/>
    <property type="evidence" value="ECO:0007669"/>
    <property type="project" value="TreeGrafter"/>
</dbReference>
<sequence length="92" mass="10539">MSLKRRKEIIRVCQKHHLPIIEDDVFSELGFGQSLPSLKSLAPDQVIYLGSLSKIFSSSIKVGWLVAPNPLIKSLVSAKKLRKMRQIYYHNF</sequence>
<dbReference type="EC" id="2.6.1.1" evidence="6"/>
<dbReference type="AlphaFoldDB" id="A0A091BYS6"/>
<accession>A0A091BYS6</accession>
<evidence type="ECO:0000313" key="7">
    <source>
        <dbReference type="Proteomes" id="UP000029380"/>
    </source>
</evidence>
<dbReference type="PANTHER" id="PTHR42790">
    <property type="entry name" value="AMINOTRANSFERASE"/>
    <property type="match status" value="1"/>
</dbReference>
<dbReference type="PANTHER" id="PTHR42790:SF19">
    <property type="entry name" value="KYNURENINE_ALPHA-AMINOADIPATE AMINOTRANSFERASE, MITOCHONDRIAL"/>
    <property type="match status" value="1"/>
</dbReference>
<evidence type="ECO:0000256" key="2">
    <source>
        <dbReference type="ARBA" id="ARBA00022576"/>
    </source>
</evidence>
<dbReference type="PATRIC" id="fig|1302649.3.peg.2257"/>
<reference evidence="6 7" key="1">
    <citation type="submission" date="2014-08" db="EMBL/GenBank/DDBJ databases">
        <title>Genome sequence of Tetragenococcus muriaticus.</title>
        <authorList>
            <person name="Chuea-nongthon C."/>
            <person name="Rodtong S."/>
            <person name="Yongsawatdigul J."/>
            <person name="Steele J.L."/>
            <person name="Liu X.-y."/>
            <person name="Speers J."/>
            <person name="Glasner J.D."/>
            <person name="Neeno-Eckwall E.C."/>
        </authorList>
    </citation>
    <scope>NUCLEOTIDE SEQUENCE [LARGE SCALE GENOMIC DNA]</scope>
    <source>
        <strain evidence="6 7">PMC-11-5</strain>
    </source>
</reference>
<feature type="domain" description="Aminotransferase class I/classII large" evidence="5">
    <location>
        <begin position="3"/>
        <end position="78"/>
    </location>
</feature>
<dbReference type="InterPro" id="IPR015424">
    <property type="entry name" value="PyrdxlP-dep_Trfase"/>
</dbReference>
<comment type="caution">
    <text evidence="6">The sequence shown here is derived from an EMBL/GenBank/DDBJ whole genome shotgun (WGS) entry which is preliminary data.</text>
</comment>
<evidence type="ECO:0000256" key="3">
    <source>
        <dbReference type="ARBA" id="ARBA00022679"/>
    </source>
</evidence>